<comment type="caution">
    <text evidence="1">The sequence shown here is derived from an EMBL/GenBank/DDBJ whole genome shotgun (WGS) entry which is preliminary data.</text>
</comment>
<protein>
    <submittedName>
        <fullName evidence="1">Uncharacterized protein</fullName>
    </submittedName>
</protein>
<organism evidence="1 2">
    <name type="scientific">Datura stramonium</name>
    <name type="common">Jimsonweed</name>
    <name type="synonym">Common thornapple</name>
    <dbReference type="NCBI Taxonomy" id="4076"/>
    <lineage>
        <taxon>Eukaryota</taxon>
        <taxon>Viridiplantae</taxon>
        <taxon>Streptophyta</taxon>
        <taxon>Embryophyta</taxon>
        <taxon>Tracheophyta</taxon>
        <taxon>Spermatophyta</taxon>
        <taxon>Magnoliopsida</taxon>
        <taxon>eudicotyledons</taxon>
        <taxon>Gunneridae</taxon>
        <taxon>Pentapetalae</taxon>
        <taxon>asterids</taxon>
        <taxon>lamiids</taxon>
        <taxon>Solanales</taxon>
        <taxon>Solanaceae</taxon>
        <taxon>Solanoideae</taxon>
        <taxon>Datureae</taxon>
        <taxon>Datura</taxon>
    </lineage>
</organism>
<feature type="non-terminal residue" evidence="1">
    <location>
        <position position="89"/>
    </location>
</feature>
<name>A0ABS8SHG0_DATST</name>
<dbReference type="Proteomes" id="UP000823775">
    <property type="component" value="Unassembled WGS sequence"/>
</dbReference>
<accession>A0ABS8SHG0</accession>
<gene>
    <name evidence="1" type="ORF">HAX54_037693</name>
</gene>
<proteinExistence type="predicted"/>
<keyword evidence="2" id="KW-1185">Reference proteome</keyword>
<sequence>MSGVELRRRRFSRKKRRHSLEVTEENQKFDSADILKVEKDLGDLTPCGIWAEGAGPVPTKGEGCCLLLLAQFLKYGMTSQFIRLGIYQK</sequence>
<dbReference type="EMBL" id="JACEIK010000508">
    <property type="protein sequence ID" value="MCD7458253.1"/>
    <property type="molecule type" value="Genomic_DNA"/>
</dbReference>
<reference evidence="1 2" key="1">
    <citation type="journal article" date="2021" name="BMC Genomics">
        <title>Datura genome reveals duplications of psychoactive alkaloid biosynthetic genes and high mutation rate following tissue culture.</title>
        <authorList>
            <person name="Rajewski A."/>
            <person name="Carter-House D."/>
            <person name="Stajich J."/>
            <person name="Litt A."/>
        </authorList>
    </citation>
    <scope>NUCLEOTIDE SEQUENCE [LARGE SCALE GENOMIC DNA]</scope>
    <source>
        <strain evidence="1">AR-01</strain>
    </source>
</reference>
<evidence type="ECO:0000313" key="2">
    <source>
        <dbReference type="Proteomes" id="UP000823775"/>
    </source>
</evidence>
<evidence type="ECO:0000313" key="1">
    <source>
        <dbReference type="EMBL" id="MCD7458253.1"/>
    </source>
</evidence>